<sequence length="171" mass="19213">MVWYMRPIIIKSSNVRGETFELERTAMTHWVSTSGCNIPENAIRAGYEKDGRPLYIARAKMECTETAGKCAPHLGGAHIPYDGEEKIVHNYEVLVYSIKDQGFVDWQKASNGNVPCNAVKTDNDKYVGRVFAFGSLIPCKIDTAHNHMCAYMGYGGKEHNTKDYEVLCNIK</sequence>
<dbReference type="PANTHER" id="PTHR31649:SF1">
    <property type="entry name" value="FARNESOIC ACID O-METHYL TRANSFERASE DOMAIN-CONTAINING PROTEIN"/>
    <property type="match status" value="1"/>
</dbReference>
<reference evidence="1" key="1">
    <citation type="submission" date="2022-08" db="UniProtKB">
        <authorList>
            <consortium name="EnsemblMetazoa"/>
        </authorList>
    </citation>
    <scope>IDENTIFICATION</scope>
    <source>
        <strain evidence="1">05x7-T-G4-1.051#20</strain>
    </source>
</reference>
<dbReference type="InterPro" id="IPR006616">
    <property type="entry name" value="DM9_repeat"/>
</dbReference>
<accession>A0A8W8MXF1</accession>
<dbReference type="EnsemblMetazoa" id="G3767.2">
    <property type="protein sequence ID" value="G3767.2:cds"/>
    <property type="gene ID" value="G3767"/>
</dbReference>
<name>A0A8W8MXF1_MAGGI</name>
<dbReference type="SMART" id="SM00696">
    <property type="entry name" value="DM9"/>
    <property type="match status" value="2"/>
</dbReference>
<protein>
    <recommendedName>
        <fullName evidence="3">Natterin-3</fullName>
    </recommendedName>
</protein>
<dbReference type="Pfam" id="PF11901">
    <property type="entry name" value="DM9"/>
    <property type="match status" value="2"/>
</dbReference>
<evidence type="ECO:0000313" key="1">
    <source>
        <dbReference type="EnsemblMetazoa" id="G3767.2:cds"/>
    </source>
</evidence>
<keyword evidence="2" id="KW-1185">Reference proteome</keyword>
<proteinExistence type="predicted"/>
<evidence type="ECO:0008006" key="3">
    <source>
        <dbReference type="Google" id="ProtNLM"/>
    </source>
</evidence>
<evidence type="ECO:0000313" key="2">
    <source>
        <dbReference type="Proteomes" id="UP000005408"/>
    </source>
</evidence>
<dbReference type="Proteomes" id="UP000005408">
    <property type="component" value="Unassembled WGS sequence"/>
</dbReference>
<organism evidence="1 2">
    <name type="scientific">Magallana gigas</name>
    <name type="common">Pacific oyster</name>
    <name type="synonym">Crassostrea gigas</name>
    <dbReference type="NCBI Taxonomy" id="29159"/>
    <lineage>
        <taxon>Eukaryota</taxon>
        <taxon>Metazoa</taxon>
        <taxon>Spiralia</taxon>
        <taxon>Lophotrochozoa</taxon>
        <taxon>Mollusca</taxon>
        <taxon>Bivalvia</taxon>
        <taxon>Autobranchia</taxon>
        <taxon>Pteriomorphia</taxon>
        <taxon>Ostreida</taxon>
        <taxon>Ostreoidea</taxon>
        <taxon>Ostreidae</taxon>
        <taxon>Magallana</taxon>
    </lineage>
</organism>
<dbReference type="PANTHER" id="PTHR31649">
    <property type="entry name" value="AGAP009604-PA"/>
    <property type="match status" value="1"/>
</dbReference>
<dbReference type="AlphaFoldDB" id="A0A8W8MXF1"/>